<accession>A0AAE4Q1T5</accession>
<keyword evidence="1" id="KW-0732">Signal</keyword>
<organism evidence="2 3">
    <name type="scientific">Shewanella xiamenensis</name>
    <dbReference type="NCBI Taxonomy" id="332186"/>
    <lineage>
        <taxon>Bacteria</taxon>
        <taxon>Pseudomonadati</taxon>
        <taxon>Pseudomonadota</taxon>
        <taxon>Gammaproteobacteria</taxon>
        <taxon>Alteromonadales</taxon>
        <taxon>Shewanellaceae</taxon>
        <taxon>Shewanella</taxon>
    </lineage>
</organism>
<gene>
    <name evidence="2" type="ORF">QM089_21900</name>
</gene>
<protein>
    <recommendedName>
        <fullName evidence="4">Secreted protein</fullName>
    </recommendedName>
</protein>
<evidence type="ECO:0000313" key="3">
    <source>
        <dbReference type="Proteomes" id="UP001187859"/>
    </source>
</evidence>
<reference evidence="2" key="1">
    <citation type="submission" date="2023-05" db="EMBL/GenBank/DDBJ databases">
        <title>Colonisation of extended spectrum b-lactamase- and carbapenemase-producing bacteria on hospital surfaces from low- and middle-income countries.</title>
        <authorList>
            <person name="Nieto-Rosado M."/>
            <person name="Sands K."/>
            <person name="Iregbu K."/>
            <person name="Zahra R."/>
            <person name="Mazarati J.B."/>
            <person name="Mehtar S."/>
            <person name="Barnards-Group B."/>
            <person name="Walsh T.R."/>
        </authorList>
    </citation>
    <scope>NUCLEOTIDE SEQUENCE</scope>
    <source>
        <strain evidence="2">PP-E493</strain>
    </source>
</reference>
<sequence>MKLIRLIKAVSICAIASATLNVYANDDGKKRPTLNELMAENAYIELAERNELSKPVVSSWEQKTMKSEGGETTEVVESWKVETRIYSKPKSDKP</sequence>
<evidence type="ECO:0000313" key="2">
    <source>
        <dbReference type="EMBL" id="MDV5392851.1"/>
    </source>
</evidence>
<comment type="caution">
    <text evidence="2">The sequence shown here is derived from an EMBL/GenBank/DDBJ whole genome shotgun (WGS) entry which is preliminary data.</text>
</comment>
<dbReference type="AlphaFoldDB" id="A0AAE4Q1T5"/>
<evidence type="ECO:0008006" key="4">
    <source>
        <dbReference type="Google" id="ProtNLM"/>
    </source>
</evidence>
<feature type="signal peptide" evidence="1">
    <location>
        <begin position="1"/>
        <end position="24"/>
    </location>
</feature>
<dbReference type="Proteomes" id="UP001187859">
    <property type="component" value="Unassembled WGS sequence"/>
</dbReference>
<evidence type="ECO:0000256" key="1">
    <source>
        <dbReference type="SAM" id="SignalP"/>
    </source>
</evidence>
<feature type="chain" id="PRO_5042006549" description="Secreted protein" evidence="1">
    <location>
        <begin position="25"/>
        <end position="94"/>
    </location>
</feature>
<dbReference type="EMBL" id="JASGOQ010000002">
    <property type="protein sequence ID" value="MDV5392851.1"/>
    <property type="molecule type" value="Genomic_DNA"/>
</dbReference>
<proteinExistence type="predicted"/>
<name>A0AAE4Q1T5_9GAMM</name>
<dbReference type="RefSeq" id="WP_224022234.1">
    <property type="nucleotide sequence ID" value="NZ_AP025015.1"/>
</dbReference>